<keyword evidence="1" id="KW-0472">Membrane</keyword>
<accession>V6LWI9</accession>
<sequence>MTELYRTFPTAAIVNRESVCCRPFYLSWEKQVVYRFFIRSSTPNLAWNSSSLNASYDGDFCGVFVMLAQSCKKPEEQGFTARKDCAKLCSSVALMSSENSFSFRQEITSGDDTCWYDFSSVVLAVFAAGRAAVIMLCCVYRSYFKIFYISDTLRVK</sequence>
<gene>
    <name evidence="2" type="ORF">SS50377_11773</name>
</gene>
<name>V6LWI9_9EUKA</name>
<feature type="transmembrane region" description="Helical" evidence="1">
    <location>
        <begin position="118"/>
        <end position="140"/>
    </location>
</feature>
<protein>
    <submittedName>
        <fullName evidence="2">Uncharacterized protein</fullName>
    </submittedName>
</protein>
<proteinExistence type="predicted"/>
<dbReference type="EMBL" id="KI546006">
    <property type="protein sequence ID" value="EST48076.1"/>
    <property type="molecule type" value="Genomic_DNA"/>
</dbReference>
<organism evidence="2">
    <name type="scientific">Spironucleus salmonicida</name>
    <dbReference type="NCBI Taxonomy" id="348837"/>
    <lineage>
        <taxon>Eukaryota</taxon>
        <taxon>Metamonada</taxon>
        <taxon>Diplomonadida</taxon>
        <taxon>Hexamitidae</taxon>
        <taxon>Hexamitinae</taxon>
        <taxon>Spironucleus</taxon>
    </lineage>
</organism>
<dbReference type="AlphaFoldDB" id="V6LWI9"/>
<keyword evidence="1" id="KW-0812">Transmembrane</keyword>
<keyword evidence="1" id="KW-1133">Transmembrane helix</keyword>
<evidence type="ECO:0000256" key="1">
    <source>
        <dbReference type="SAM" id="Phobius"/>
    </source>
</evidence>
<evidence type="ECO:0000313" key="2">
    <source>
        <dbReference type="EMBL" id="EST48076.1"/>
    </source>
</evidence>
<reference evidence="2" key="1">
    <citation type="journal article" date="2014" name="PLoS Genet.">
        <title>The Genome of Spironucleus salmonicida Highlights a Fish Pathogen Adapted to Fluctuating Environments.</title>
        <authorList>
            <person name="Xu F."/>
            <person name="Jerlstrom-Hultqvist J."/>
            <person name="Einarsson E."/>
            <person name="Astvaldsson A."/>
            <person name="Svard S.G."/>
            <person name="Andersson J.O."/>
        </authorList>
    </citation>
    <scope>NUCLEOTIDE SEQUENCE</scope>
</reference>